<keyword evidence="5" id="KW-1185">Reference proteome</keyword>
<name>A0ABQ3YE49_9ACTN</name>
<keyword evidence="1 2" id="KW-0597">Phosphoprotein</keyword>
<evidence type="ECO:0000313" key="4">
    <source>
        <dbReference type="EMBL" id="GID78277.1"/>
    </source>
</evidence>
<evidence type="ECO:0000256" key="2">
    <source>
        <dbReference type="PROSITE-ProRule" id="PRU00169"/>
    </source>
</evidence>
<organism evidence="4 5">
    <name type="scientific">Paractinoplanes deccanensis</name>
    <dbReference type="NCBI Taxonomy" id="113561"/>
    <lineage>
        <taxon>Bacteria</taxon>
        <taxon>Bacillati</taxon>
        <taxon>Actinomycetota</taxon>
        <taxon>Actinomycetes</taxon>
        <taxon>Micromonosporales</taxon>
        <taxon>Micromonosporaceae</taxon>
        <taxon>Paractinoplanes</taxon>
    </lineage>
</organism>
<evidence type="ECO:0000259" key="3">
    <source>
        <dbReference type="PROSITE" id="PS50110"/>
    </source>
</evidence>
<dbReference type="InterPro" id="IPR011006">
    <property type="entry name" value="CheY-like_superfamily"/>
</dbReference>
<dbReference type="InterPro" id="IPR050595">
    <property type="entry name" value="Bact_response_regulator"/>
</dbReference>
<protein>
    <recommendedName>
        <fullName evidence="3">Response regulatory domain-containing protein</fullName>
    </recommendedName>
</protein>
<dbReference type="PANTHER" id="PTHR44591">
    <property type="entry name" value="STRESS RESPONSE REGULATOR PROTEIN 1"/>
    <property type="match status" value="1"/>
</dbReference>
<dbReference type="PANTHER" id="PTHR44591:SF3">
    <property type="entry name" value="RESPONSE REGULATORY DOMAIN-CONTAINING PROTEIN"/>
    <property type="match status" value="1"/>
</dbReference>
<comment type="caution">
    <text evidence="4">The sequence shown here is derived from an EMBL/GenBank/DDBJ whole genome shotgun (WGS) entry which is preliminary data.</text>
</comment>
<dbReference type="EMBL" id="BOMI01000144">
    <property type="protein sequence ID" value="GID78277.1"/>
    <property type="molecule type" value="Genomic_DNA"/>
</dbReference>
<proteinExistence type="predicted"/>
<dbReference type="Gene3D" id="3.40.50.2300">
    <property type="match status" value="1"/>
</dbReference>
<dbReference type="PROSITE" id="PS50110">
    <property type="entry name" value="RESPONSE_REGULATORY"/>
    <property type="match status" value="1"/>
</dbReference>
<accession>A0ABQ3YE49</accession>
<sequence length="133" mass="14011">MSAQQPVVLVVDDDPDILETMSLMLRKRGLRVLTAAGPDEAMAVCRERGAEINVLVADLSLPGDLNGDLARRVVAEQPHVKVVFATGVPRNIALATGLVDPSAPYLLKPVDADTLASVVHGLVPARTGSGRQL</sequence>
<evidence type="ECO:0000256" key="1">
    <source>
        <dbReference type="ARBA" id="ARBA00022553"/>
    </source>
</evidence>
<dbReference type="Pfam" id="PF00072">
    <property type="entry name" value="Response_reg"/>
    <property type="match status" value="1"/>
</dbReference>
<dbReference type="RefSeq" id="WP_203773047.1">
    <property type="nucleotide sequence ID" value="NZ_BAAABO010000028.1"/>
</dbReference>
<feature type="domain" description="Response regulatory" evidence="3">
    <location>
        <begin position="7"/>
        <end position="123"/>
    </location>
</feature>
<dbReference type="SUPFAM" id="SSF52172">
    <property type="entry name" value="CheY-like"/>
    <property type="match status" value="1"/>
</dbReference>
<evidence type="ECO:0000313" key="5">
    <source>
        <dbReference type="Proteomes" id="UP000609879"/>
    </source>
</evidence>
<gene>
    <name evidence="4" type="ORF">Ade02nite_69180</name>
</gene>
<reference evidence="4 5" key="1">
    <citation type="submission" date="2021-01" db="EMBL/GenBank/DDBJ databases">
        <title>Whole genome shotgun sequence of Actinoplanes deccanensis NBRC 13994.</title>
        <authorList>
            <person name="Komaki H."/>
            <person name="Tamura T."/>
        </authorList>
    </citation>
    <scope>NUCLEOTIDE SEQUENCE [LARGE SCALE GENOMIC DNA]</scope>
    <source>
        <strain evidence="4 5">NBRC 13994</strain>
    </source>
</reference>
<dbReference type="Proteomes" id="UP000609879">
    <property type="component" value="Unassembled WGS sequence"/>
</dbReference>
<dbReference type="SMART" id="SM00448">
    <property type="entry name" value="REC"/>
    <property type="match status" value="1"/>
</dbReference>
<dbReference type="InterPro" id="IPR001789">
    <property type="entry name" value="Sig_transdc_resp-reg_receiver"/>
</dbReference>
<feature type="modified residue" description="4-aspartylphosphate" evidence="2">
    <location>
        <position position="58"/>
    </location>
</feature>